<name>A0A199UQM2_ANACO</name>
<dbReference type="InterPro" id="IPR036188">
    <property type="entry name" value="FAD/NAD-bd_sf"/>
</dbReference>
<gene>
    <name evidence="1" type="ORF">ACMD2_27041</name>
</gene>
<dbReference type="Gene3D" id="3.50.50.60">
    <property type="entry name" value="FAD/NAD(P)-binding domain"/>
    <property type="match status" value="1"/>
</dbReference>
<sequence>MAEAKHFKYVILGGGVAAGYAAREFAKQGLNPGELAIISKEAVWGQLA</sequence>
<accession>A0A199UQM2</accession>
<dbReference type="AlphaFoldDB" id="A0A199UQM2"/>
<organism evidence="1 2">
    <name type="scientific">Ananas comosus</name>
    <name type="common">Pineapple</name>
    <name type="synonym">Ananas ananas</name>
    <dbReference type="NCBI Taxonomy" id="4615"/>
    <lineage>
        <taxon>Eukaryota</taxon>
        <taxon>Viridiplantae</taxon>
        <taxon>Streptophyta</taxon>
        <taxon>Embryophyta</taxon>
        <taxon>Tracheophyta</taxon>
        <taxon>Spermatophyta</taxon>
        <taxon>Magnoliopsida</taxon>
        <taxon>Liliopsida</taxon>
        <taxon>Poales</taxon>
        <taxon>Bromeliaceae</taxon>
        <taxon>Bromelioideae</taxon>
        <taxon>Ananas</taxon>
    </lineage>
</organism>
<evidence type="ECO:0000313" key="2">
    <source>
        <dbReference type="Proteomes" id="UP000092600"/>
    </source>
</evidence>
<dbReference type="STRING" id="4615.A0A199UQM2"/>
<dbReference type="Proteomes" id="UP000092600">
    <property type="component" value="Unassembled WGS sequence"/>
</dbReference>
<dbReference type="EMBL" id="LSRQ01005818">
    <property type="protein sequence ID" value="OAY66961.1"/>
    <property type="molecule type" value="Genomic_DNA"/>
</dbReference>
<protein>
    <submittedName>
        <fullName evidence="1">Monodehydroascorbate reductase</fullName>
    </submittedName>
</protein>
<reference evidence="1 2" key="1">
    <citation type="journal article" date="2016" name="DNA Res.">
        <title>The draft genome of MD-2 pineapple using hybrid error correction of long reads.</title>
        <authorList>
            <person name="Redwan R.M."/>
            <person name="Saidin A."/>
            <person name="Kumar S.V."/>
        </authorList>
    </citation>
    <scope>NUCLEOTIDE SEQUENCE [LARGE SCALE GENOMIC DNA]</scope>
    <source>
        <strain evidence="2">cv. MD2</strain>
        <tissue evidence="1">Leaf</tissue>
    </source>
</reference>
<comment type="caution">
    <text evidence="1">The sequence shown here is derived from an EMBL/GenBank/DDBJ whole genome shotgun (WGS) entry which is preliminary data.</text>
</comment>
<evidence type="ECO:0000313" key="1">
    <source>
        <dbReference type="EMBL" id="OAY66961.1"/>
    </source>
</evidence>
<proteinExistence type="predicted"/>